<dbReference type="InterPro" id="IPR008797">
    <property type="entry name" value="PSII_PsbQ"/>
</dbReference>
<evidence type="ECO:0000256" key="2">
    <source>
        <dbReference type="ARBA" id="ARBA00022528"/>
    </source>
</evidence>
<dbReference type="GO" id="GO:0009535">
    <property type="term" value="C:chloroplast thylakoid membrane"/>
    <property type="evidence" value="ECO:0007669"/>
    <property type="project" value="UniProtKB-SubCell"/>
</dbReference>
<comment type="caution">
    <text evidence="10">The sequence shown here is derived from an EMBL/GenBank/DDBJ whole genome shotgun (WGS) entry which is preliminary data.</text>
</comment>
<comment type="subcellular location">
    <subcellularLocation>
        <location evidence="1">Plastid</location>
        <location evidence="1">Chloroplast thylakoid membrane</location>
    </subcellularLocation>
</comment>
<keyword evidence="2" id="KW-0150">Chloroplast</keyword>
<dbReference type="AlphaFoldDB" id="A0A426Z6Q6"/>
<evidence type="ECO:0000256" key="8">
    <source>
        <dbReference type="ARBA" id="ARBA00023276"/>
    </source>
</evidence>
<evidence type="ECO:0000256" key="4">
    <source>
        <dbReference type="ARBA" id="ARBA00022640"/>
    </source>
</evidence>
<dbReference type="PANTHER" id="PTHR33399:SF3">
    <property type="entry name" value="OXYGEN-EVOLVING ENHANCER PROTEIN 3-1, CHLOROPLASTIC"/>
    <property type="match status" value="1"/>
</dbReference>
<organism evidence="10 11">
    <name type="scientific">Ensete ventricosum</name>
    <name type="common">Abyssinian banana</name>
    <name type="synonym">Musa ensete</name>
    <dbReference type="NCBI Taxonomy" id="4639"/>
    <lineage>
        <taxon>Eukaryota</taxon>
        <taxon>Viridiplantae</taxon>
        <taxon>Streptophyta</taxon>
        <taxon>Embryophyta</taxon>
        <taxon>Tracheophyta</taxon>
        <taxon>Spermatophyta</taxon>
        <taxon>Magnoliopsida</taxon>
        <taxon>Liliopsida</taxon>
        <taxon>Zingiberales</taxon>
        <taxon>Musaceae</taxon>
        <taxon>Ensete</taxon>
    </lineage>
</organism>
<dbReference type="Proteomes" id="UP000287651">
    <property type="component" value="Unassembled WGS sequence"/>
</dbReference>
<dbReference type="PANTHER" id="PTHR33399">
    <property type="entry name" value="OXYGEN-EVOLVING ENHANCER PROTEIN 3-1, CHLOROPLASTIC"/>
    <property type="match status" value="1"/>
</dbReference>
<keyword evidence="5" id="KW-0809">Transit peptide</keyword>
<evidence type="ECO:0000313" key="11">
    <source>
        <dbReference type="Proteomes" id="UP000287651"/>
    </source>
</evidence>
<dbReference type="SUPFAM" id="SSF101112">
    <property type="entry name" value="Oxygen-evolving enhancer protein 3"/>
    <property type="match status" value="1"/>
</dbReference>
<dbReference type="GO" id="GO:0009767">
    <property type="term" value="P:photosynthetic electron transport chain"/>
    <property type="evidence" value="ECO:0007669"/>
    <property type="project" value="TreeGrafter"/>
</dbReference>
<keyword evidence="8" id="KW-0604">Photosystem II</keyword>
<evidence type="ECO:0000256" key="9">
    <source>
        <dbReference type="ARBA" id="ARBA00035649"/>
    </source>
</evidence>
<evidence type="ECO:0000256" key="1">
    <source>
        <dbReference type="ARBA" id="ARBA00004334"/>
    </source>
</evidence>
<keyword evidence="3" id="KW-0602">Photosynthesis</keyword>
<evidence type="ECO:0000256" key="3">
    <source>
        <dbReference type="ARBA" id="ARBA00022531"/>
    </source>
</evidence>
<dbReference type="EMBL" id="AMZH03008123">
    <property type="protein sequence ID" value="RRT59652.1"/>
    <property type="molecule type" value="Genomic_DNA"/>
</dbReference>
<reference evidence="10 11" key="1">
    <citation type="journal article" date="2014" name="Agronomy (Basel)">
        <title>A Draft Genome Sequence for Ensete ventricosum, the Drought-Tolerant Tree Against Hunger.</title>
        <authorList>
            <person name="Harrison J."/>
            <person name="Moore K.A."/>
            <person name="Paszkiewicz K."/>
            <person name="Jones T."/>
            <person name="Grant M."/>
            <person name="Ambacheew D."/>
            <person name="Muzemil S."/>
            <person name="Studholme D.J."/>
        </authorList>
    </citation>
    <scope>NUCLEOTIDE SEQUENCE [LARGE SCALE GENOMIC DNA]</scope>
</reference>
<proteinExistence type="inferred from homology"/>
<dbReference type="InterPro" id="IPR023222">
    <property type="entry name" value="PsbQ-like_dom_sf"/>
</dbReference>
<dbReference type="Pfam" id="PF05757">
    <property type="entry name" value="PsbQ"/>
    <property type="match status" value="1"/>
</dbReference>
<evidence type="ECO:0000313" key="10">
    <source>
        <dbReference type="EMBL" id="RRT59652.1"/>
    </source>
</evidence>
<accession>A0A426Z6Q6</accession>
<dbReference type="InterPro" id="IPR054099">
    <property type="entry name" value="PSII_PsbQ_pln"/>
</dbReference>
<dbReference type="GO" id="GO:0009654">
    <property type="term" value="C:photosystem II oxygen evolving complex"/>
    <property type="evidence" value="ECO:0007669"/>
    <property type="project" value="InterPro"/>
</dbReference>
<name>A0A426Z6Q6_ENSVE</name>
<sequence>MAQAMASMAGLRGLSQALLEGSLQLSGSSRIAVPRGNRVAVARPGFAVRARHQAATEGDSSAAHSSRRAVLGIVATGLVGGSFVKAVLADAKPIKIGPPPPPSGGLRKFSAHSSHHYRIRTPVGTVPTATSGTLNADQPRDLQLPLKQRFYLQPLPPSEAAARAKESAKDILNVKQLIDKKEWPYVMNDLRLKAGYLRFDLNTIISAKPKEEKTTLKELTEKLFAAIDEVSASACMIKFILMSLHSIKSYLNCPHFNLSTA</sequence>
<dbReference type="GO" id="GO:0019898">
    <property type="term" value="C:extrinsic component of membrane"/>
    <property type="evidence" value="ECO:0007669"/>
    <property type="project" value="InterPro"/>
</dbReference>
<protein>
    <submittedName>
        <fullName evidence="10">Uncharacterized protein</fullName>
    </submittedName>
</protein>
<evidence type="ECO:0000256" key="6">
    <source>
        <dbReference type="ARBA" id="ARBA00023078"/>
    </source>
</evidence>
<keyword evidence="4" id="KW-0934">Plastid</keyword>
<evidence type="ECO:0000256" key="5">
    <source>
        <dbReference type="ARBA" id="ARBA00022946"/>
    </source>
</evidence>
<keyword evidence="6" id="KW-0793">Thylakoid</keyword>
<dbReference type="Gene3D" id="1.20.120.290">
    <property type="entry name" value="Oxygen-evolving enhancer protein 3 (PsbQ), four-helix up-down bundle"/>
    <property type="match status" value="1"/>
</dbReference>
<gene>
    <name evidence="10" type="ORF">B296_00044575</name>
</gene>
<evidence type="ECO:0000256" key="7">
    <source>
        <dbReference type="ARBA" id="ARBA00023136"/>
    </source>
</evidence>
<comment type="similarity">
    <text evidence="9">Belongs to the PsbQ family.</text>
</comment>
<dbReference type="GO" id="GO:0005509">
    <property type="term" value="F:calcium ion binding"/>
    <property type="evidence" value="ECO:0007669"/>
    <property type="project" value="InterPro"/>
</dbReference>
<keyword evidence="7" id="KW-0472">Membrane</keyword>